<dbReference type="EMBL" id="CP116346">
    <property type="protein sequence ID" value="WIT13507.1"/>
    <property type="molecule type" value="Genomic_DNA"/>
</dbReference>
<evidence type="ECO:0000256" key="3">
    <source>
        <dbReference type="RuleBase" id="RU363019"/>
    </source>
</evidence>
<dbReference type="Pfam" id="PF00160">
    <property type="entry name" value="Pro_isomerase"/>
    <property type="match status" value="1"/>
</dbReference>
<feature type="domain" description="PPIase cyclophilin-type" evidence="5">
    <location>
        <begin position="71"/>
        <end position="218"/>
    </location>
</feature>
<accession>A0AA95SP98</accession>
<dbReference type="PANTHER" id="PTHR43246">
    <property type="entry name" value="PEPTIDYL-PROLYL CIS-TRANS ISOMERASE CYP38, CHLOROPLASTIC"/>
    <property type="match status" value="1"/>
</dbReference>
<sequence length="225" mass="24062">MRSIYAGLLALATALSLAACGGGGHDDGHGGVQYPTPNPNPNPPTNSCSATGLAKSAESQYSTVCMLTSSGEIVLELYTSYAPITVANFLRYVADGFYTNTLFHHVDRDFVIQGGAYAPGMRFKPPTYAPIVSEANNGLGNLPGTIAMARRSDANSATSQFFINVKDNPSLDYQSAAKPGYTVFGRVISGMATVEAINAVPVYFYSDADIQPRQEVLVYWVQRLK</sequence>
<dbReference type="PRINTS" id="PR00153">
    <property type="entry name" value="CSAPPISMRASE"/>
</dbReference>
<feature type="signal peptide" evidence="3">
    <location>
        <begin position="1"/>
        <end position="18"/>
    </location>
</feature>
<dbReference type="PROSITE" id="PS51257">
    <property type="entry name" value="PROKAR_LIPOPROTEIN"/>
    <property type="match status" value="1"/>
</dbReference>
<reference evidence="6" key="1">
    <citation type="submission" date="2023-01" db="EMBL/GenBank/DDBJ databases">
        <title>Whole genome sequence of Paucibacter sp. S2-9 isolated from pond sediment.</title>
        <authorList>
            <person name="Jung J.Y."/>
        </authorList>
    </citation>
    <scope>NUCLEOTIDE SEQUENCE</scope>
    <source>
        <strain evidence="6">S2-9</strain>
    </source>
</reference>
<keyword evidence="1 3" id="KW-0697">Rotamase</keyword>
<dbReference type="AlphaFoldDB" id="A0AA95SP98"/>
<keyword evidence="2 3" id="KW-0413">Isomerase</keyword>
<dbReference type="SUPFAM" id="SSF50891">
    <property type="entry name" value="Cyclophilin-like"/>
    <property type="match status" value="1"/>
</dbReference>
<evidence type="ECO:0000313" key="7">
    <source>
        <dbReference type="Proteomes" id="UP001177769"/>
    </source>
</evidence>
<evidence type="ECO:0000313" key="6">
    <source>
        <dbReference type="EMBL" id="WIT13507.1"/>
    </source>
</evidence>
<dbReference type="Proteomes" id="UP001177769">
    <property type="component" value="Chromosome"/>
</dbReference>
<comment type="catalytic activity">
    <reaction evidence="3">
        <text>[protein]-peptidylproline (omega=180) = [protein]-peptidylproline (omega=0)</text>
        <dbReference type="Rhea" id="RHEA:16237"/>
        <dbReference type="Rhea" id="RHEA-COMP:10747"/>
        <dbReference type="Rhea" id="RHEA-COMP:10748"/>
        <dbReference type="ChEBI" id="CHEBI:83833"/>
        <dbReference type="ChEBI" id="CHEBI:83834"/>
        <dbReference type="EC" id="5.2.1.8"/>
    </reaction>
</comment>
<protein>
    <recommendedName>
        <fullName evidence="3">Peptidyl-prolyl cis-trans isomerase</fullName>
        <shortName evidence="3">PPIase</shortName>
        <ecNumber evidence="3">5.2.1.8</ecNumber>
    </recommendedName>
</protein>
<proteinExistence type="inferred from homology"/>
<dbReference type="InterPro" id="IPR044665">
    <property type="entry name" value="E_coli_cyclophilin_A-like"/>
</dbReference>
<comment type="function">
    <text evidence="3">PPIases accelerate the folding of proteins. It catalyzes the cis-trans isomerization of proline imidic peptide bonds in oligopeptides.</text>
</comment>
<keyword evidence="7" id="KW-1185">Reference proteome</keyword>
<dbReference type="PROSITE" id="PS50072">
    <property type="entry name" value="CSA_PPIASE_2"/>
    <property type="match status" value="1"/>
</dbReference>
<organism evidence="6 7">
    <name type="scientific">Paucibacter sediminis</name>
    <dbReference type="NCBI Taxonomy" id="3019553"/>
    <lineage>
        <taxon>Bacteria</taxon>
        <taxon>Pseudomonadati</taxon>
        <taxon>Pseudomonadota</taxon>
        <taxon>Betaproteobacteria</taxon>
        <taxon>Burkholderiales</taxon>
        <taxon>Sphaerotilaceae</taxon>
        <taxon>Roseateles</taxon>
    </lineage>
</organism>
<evidence type="ECO:0000259" key="5">
    <source>
        <dbReference type="PROSITE" id="PS50072"/>
    </source>
</evidence>
<dbReference type="GO" id="GO:0003755">
    <property type="term" value="F:peptidyl-prolyl cis-trans isomerase activity"/>
    <property type="evidence" value="ECO:0007669"/>
    <property type="project" value="UniProtKB-UniRule"/>
</dbReference>
<dbReference type="Gene3D" id="2.40.100.10">
    <property type="entry name" value="Cyclophilin-like"/>
    <property type="match status" value="1"/>
</dbReference>
<evidence type="ECO:0000256" key="4">
    <source>
        <dbReference type="SAM" id="MobiDB-lite"/>
    </source>
</evidence>
<comment type="similarity">
    <text evidence="3">Belongs to the cyclophilin-type PPIase family.</text>
</comment>
<dbReference type="KEGG" id="pais:PFX98_07800"/>
<evidence type="ECO:0000256" key="2">
    <source>
        <dbReference type="ARBA" id="ARBA00023235"/>
    </source>
</evidence>
<name>A0AA95SP98_9BURK</name>
<dbReference type="RefSeq" id="WP_285234622.1">
    <property type="nucleotide sequence ID" value="NZ_CP116346.1"/>
</dbReference>
<gene>
    <name evidence="6" type="ORF">PFX98_07800</name>
</gene>
<feature type="chain" id="PRO_5041516244" description="Peptidyl-prolyl cis-trans isomerase" evidence="3">
    <location>
        <begin position="19"/>
        <end position="225"/>
    </location>
</feature>
<feature type="region of interest" description="Disordered" evidence="4">
    <location>
        <begin position="29"/>
        <end position="51"/>
    </location>
</feature>
<evidence type="ECO:0000256" key="1">
    <source>
        <dbReference type="ARBA" id="ARBA00023110"/>
    </source>
</evidence>
<dbReference type="InterPro" id="IPR002130">
    <property type="entry name" value="Cyclophilin-type_PPIase_dom"/>
</dbReference>
<dbReference type="InterPro" id="IPR029000">
    <property type="entry name" value="Cyclophilin-like_dom_sf"/>
</dbReference>
<keyword evidence="3" id="KW-0732">Signal</keyword>
<dbReference type="EC" id="5.2.1.8" evidence="3"/>